<evidence type="ECO:0008006" key="3">
    <source>
        <dbReference type="Google" id="ProtNLM"/>
    </source>
</evidence>
<reference evidence="1 2" key="1">
    <citation type="journal article" date="2024" name="G3 (Bethesda)">
        <title>Genome assembly of Hibiscus sabdariffa L. provides insights into metabolisms of medicinal natural products.</title>
        <authorList>
            <person name="Kim T."/>
        </authorList>
    </citation>
    <scope>NUCLEOTIDE SEQUENCE [LARGE SCALE GENOMIC DNA]</scope>
    <source>
        <strain evidence="1">TK-2024</strain>
        <tissue evidence="1">Old leaves</tissue>
    </source>
</reference>
<name>A0ABR2AQN3_9ROSI</name>
<sequence>MPPNASMGSNNLTWRWEENRIWSRLVSPAKFGDFVSANLQERLVAILKTPNSYGIHDDKWPIRFAVVCWQLWKRSTGKCSVWLTELWAIHDMLYHLWNLGYEKSMVESNCLHVGRMANSVADDLACLYHGAPVGTVLFQEPPLVVVAALSKDFSSLA</sequence>
<proteinExistence type="predicted"/>
<organism evidence="1 2">
    <name type="scientific">Hibiscus sabdariffa</name>
    <name type="common">roselle</name>
    <dbReference type="NCBI Taxonomy" id="183260"/>
    <lineage>
        <taxon>Eukaryota</taxon>
        <taxon>Viridiplantae</taxon>
        <taxon>Streptophyta</taxon>
        <taxon>Embryophyta</taxon>
        <taxon>Tracheophyta</taxon>
        <taxon>Spermatophyta</taxon>
        <taxon>Magnoliopsida</taxon>
        <taxon>eudicotyledons</taxon>
        <taxon>Gunneridae</taxon>
        <taxon>Pentapetalae</taxon>
        <taxon>rosids</taxon>
        <taxon>malvids</taxon>
        <taxon>Malvales</taxon>
        <taxon>Malvaceae</taxon>
        <taxon>Malvoideae</taxon>
        <taxon>Hibiscus</taxon>
    </lineage>
</organism>
<gene>
    <name evidence="1" type="ORF">V6N12_055336</name>
</gene>
<comment type="caution">
    <text evidence="1">The sequence shown here is derived from an EMBL/GenBank/DDBJ whole genome shotgun (WGS) entry which is preliminary data.</text>
</comment>
<protein>
    <recommendedName>
        <fullName evidence="3">RNase H type-1 domain-containing protein</fullName>
    </recommendedName>
</protein>
<evidence type="ECO:0000313" key="2">
    <source>
        <dbReference type="Proteomes" id="UP001472677"/>
    </source>
</evidence>
<keyword evidence="2" id="KW-1185">Reference proteome</keyword>
<evidence type="ECO:0000313" key="1">
    <source>
        <dbReference type="EMBL" id="KAK8496204.1"/>
    </source>
</evidence>
<dbReference type="EMBL" id="JBBPBM010000378">
    <property type="protein sequence ID" value="KAK8496204.1"/>
    <property type="molecule type" value="Genomic_DNA"/>
</dbReference>
<accession>A0ABR2AQN3</accession>
<dbReference type="Proteomes" id="UP001472677">
    <property type="component" value="Unassembled WGS sequence"/>
</dbReference>